<dbReference type="GO" id="GO:0004867">
    <property type="term" value="F:serine-type endopeptidase inhibitor activity"/>
    <property type="evidence" value="ECO:0007669"/>
    <property type="project" value="InterPro"/>
</dbReference>
<dbReference type="EnsemblMetazoa" id="HelroT171530">
    <property type="protein sequence ID" value="HelroP171530"/>
    <property type="gene ID" value="HelroG171530"/>
</dbReference>
<dbReference type="GeneID" id="20203688"/>
<dbReference type="Gene3D" id="4.10.410.10">
    <property type="entry name" value="Pancreatic trypsin inhibitor Kunitz domain"/>
    <property type="match status" value="1"/>
</dbReference>
<evidence type="ECO:0000256" key="1">
    <source>
        <dbReference type="SAM" id="SignalP"/>
    </source>
</evidence>
<gene>
    <name evidence="3" type="primary">20203688</name>
    <name evidence="2" type="ORF">HELRODRAFT_171530</name>
</gene>
<dbReference type="InterPro" id="IPR036880">
    <property type="entry name" value="Kunitz_BPTI_sf"/>
</dbReference>
<proteinExistence type="predicted"/>
<protein>
    <submittedName>
        <fullName evidence="2 3">Uncharacterized protein</fullName>
    </submittedName>
</protein>
<reference evidence="2 4" key="2">
    <citation type="journal article" date="2013" name="Nature">
        <title>Insights into bilaterian evolution from three spiralian genomes.</title>
        <authorList>
            <person name="Simakov O."/>
            <person name="Marletaz F."/>
            <person name="Cho S.J."/>
            <person name="Edsinger-Gonzales E."/>
            <person name="Havlak P."/>
            <person name="Hellsten U."/>
            <person name="Kuo D.H."/>
            <person name="Larsson T."/>
            <person name="Lv J."/>
            <person name="Arendt D."/>
            <person name="Savage R."/>
            <person name="Osoegawa K."/>
            <person name="de Jong P."/>
            <person name="Grimwood J."/>
            <person name="Chapman J.A."/>
            <person name="Shapiro H."/>
            <person name="Aerts A."/>
            <person name="Otillar R.P."/>
            <person name="Terry A.Y."/>
            <person name="Boore J.L."/>
            <person name="Grigoriev I.V."/>
            <person name="Lindberg D.R."/>
            <person name="Seaver E.C."/>
            <person name="Weisblat D.A."/>
            <person name="Putnam N.H."/>
            <person name="Rokhsar D.S."/>
        </authorList>
    </citation>
    <scope>NUCLEOTIDE SEQUENCE</scope>
</reference>
<evidence type="ECO:0000313" key="4">
    <source>
        <dbReference type="Proteomes" id="UP000015101"/>
    </source>
</evidence>
<keyword evidence="1" id="KW-0732">Signal</keyword>
<feature type="signal peptide" evidence="1">
    <location>
        <begin position="1"/>
        <end position="16"/>
    </location>
</feature>
<dbReference type="SUPFAM" id="SSF57362">
    <property type="entry name" value="BPTI-like"/>
    <property type="match status" value="1"/>
</dbReference>
<organism evidence="3 4">
    <name type="scientific">Helobdella robusta</name>
    <name type="common">Californian leech</name>
    <dbReference type="NCBI Taxonomy" id="6412"/>
    <lineage>
        <taxon>Eukaryota</taxon>
        <taxon>Metazoa</taxon>
        <taxon>Spiralia</taxon>
        <taxon>Lophotrochozoa</taxon>
        <taxon>Annelida</taxon>
        <taxon>Clitellata</taxon>
        <taxon>Hirudinea</taxon>
        <taxon>Rhynchobdellida</taxon>
        <taxon>Glossiphoniidae</taxon>
        <taxon>Helobdella</taxon>
    </lineage>
</organism>
<dbReference type="RefSeq" id="XP_009016505.1">
    <property type="nucleotide sequence ID" value="XM_009018257.1"/>
</dbReference>
<dbReference type="EMBL" id="KB096365">
    <property type="protein sequence ID" value="ESO05190.1"/>
    <property type="molecule type" value="Genomic_DNA"/>
</dbReference>
<dbReference type="InParanoid" id="T1F4D9"/>
<dbReference type="CTD" id="20203688"/>
<dbReference type="AlphaFoldDB" id="T1F4D9"/>
<evidence type="ECO:0000313" key="2">
    <source>
        <dbReference type="EMBL" id="ESO05190.1"/>
    </source>
</evidence>
<evidence type="ECO:0000313" key="3">
    <source>
        <dbReference type="EnsemblMetazoa" id="HelroP171530"/>
    </source>
</evidence>
<accession>T1F4D9</accession>
<dbReference type="PROSITE" id="PS51257">
    <property type="entry name" value="PROKAR_LIPOPROTEIN"/>
    <property type="match status" value="1"/>
</dbReference>
<reference evidence="4" key="1">
    <citation type="submission" date="2012-12" db="EMBL/GenBank/DDBJ databases">
        <authorList>
            <person name="Hellsten U."/>
            <person name="Grimwood J."/>
            <person name="Chapman J.A."/>
            <person name="Shapiro H."/>
            <person name="Aerts A."/>
            <person name="Otillar R.P."/>
            <person name="Terry A.Y."/>
            <person name="Boore J.L."/>
            <person name="Simakov O."/>
            <person name="Marletaz F."/>
            <person name="Cho S.-J."/>
            <person name="Edsinger-Gonzales E."/>
            <person name="Havlak P."/>
            <person name="Kuo D.-H."/>
            <person name="Larsson T."/>
            <person name="Lv J."/>
            <person name="Arendt D."/>
            <person name="Savage R."/>
            <person name="Osoegawa K."/>
            <person name="de Jong P."/>
            <person name="Lindberg D.R."/>
            <person name="Seaver E.C."/>
            <person name="Weisblat D.A."/>
            <person name="Putnam N.H."/>
            <person name="Grigoriev I.V."/>
            <person name="Rokhsar D.S."/>
        </authorList>
    </citation>
    <scope>NUCLEOTIDE SEQUENCE</scope>
</reference>
<reference evidence="3" key="3">
    <citation type="submission" date="2015-06" db="UniProtKB">
        <authorList>
            <consortium name="EnsemblMetazoa"/>
        </authorList>
    </citation>
    <scope>IDENTIFICATION</scope>
</reference>
<sequence>MLRLILVLAVVAAVSCNKDLFKEYQQKCLNQPLYTTGKLAGKCPEGTNYSLKENKPSVRFFFNQDSKGCQAFVHLPCAEQPSVNFFKTAEYCLLACTEYDASNRLHLIRVNLRSILCPLPVKREEQQTISSRNPSSNIKLGFTSK</sequence>
<feature type="chain" id="PRO_5010980248" evidence="1">
    <location>
        <begin position="17"/>
        <end position="145"/>
    </location>
</feature>
<keyword evidence="4" id="KW-1185">Reference proteome</keyword>
<dbReference type="Proteomes" id="UP000015101">
    <property type="component" value="Unassembled WGS sequence"/>
</dbReference>
<dbReference type="KEGG" id="hro:HELRODRAFT_171530"/>
<dbReference type="EMBL" id="AMQM01003891">
    <property type="status" value="NOT_ANNOTATED_CDS"/>
    <property type="molecule type" value="Genomic_DNA"/>
</dbReference>
<name>T1F4D9_HELRO</name>
<dbReference type="HOGENOM" id="CLU_1788941_0_0_1"/>